<evidence type="ECO:0000313" key="2">
    <source>
        <dbReference type="EMBL" id="RAW27548.1"/>
    </source>
</evidence>
<keyword evidence="3" id="KW-1185">Reference proteome</keyword>
<dbReference type="OrthoDB" id="98856at2759"/>
<dbReference type="PANTHER" id="PTHR40866">
    <property type="entry name" value="BED-TYPE DOMAIN-CONTAINING PROTEIN"/>
    <property type="match status" value="1"/>
</dbReference>
<protein>
    <submittedName>
        <fullName evidence="2">Uncharacterized protein</fullName>
    </submittedName>
</protein>
<comment type="caution">
    <text evidence="2">The sequence shown here is derived from an EMBL/GenBank/DDBJ whole genome shotgun (WGS) entry which is preliminary data.</text>
</comment>
<organism evidence="2 3">
    <name type="scientific">Phytophthora cactorum</name>
    <dbReference type="NCBI Taxonomy" id="29920"/>
    <lineage>
        <taxon>Eukaryota</taxon>
        <taxon>Sar</taxon>
        <taxon>Stramenopiles</taxon>
        <taxon>Oomycota</taxon>
        <taxon>Peronosporomycetes</taxon>
        <taxon>Peronosporales</taxon>
        <taxon>Peronosporaceae</taxon>
        <taxon>Phytophthora</taxon>
    </lineage>
</organism>
<name>A0A329RWI6_9STRA</name>
<dbReference type="Proteomes" id="UP000251314">
    <property type="component" value="Unassembled WGS sequence"/>
</dbReference>
<reference evidence="1" key="2">
    <citation type="submission" date="2018-05" db="EMBL/GenBank/DDBJ databases">
        <title>Effector identification in a new, highly contiguous assembly of the strawberry crown rot pathogen Phytophthora cactorum.</title>
        <authorList>
            <person name="Armitage A.D."/>
            <person name="Nellist C.F."/>
            <person name="Bates H."/>
            <person name="Vickerstaff R.J."/>
            <person name="Harrison R.J."/>
        </authorList>
    </citation>
    <scope>NUCLEOTIDE SEQUENCE</scope>
    <source>
        <strain evidence="1">P421</strain>
    </source>
</reference>
<dbReference type="EMBL" id="MJFZ01000554">
    <property type="protein sequence ID" value="RAW27548.1"/>
    <property type="molecule type" value="Genomic_DNA"/>
</dbReference>
<reference evidence="2 3" key="1">
    <citation type="submission" date="2018-01" db="EMBL/GenBank/DDBJ databases">
        <title>Draft genome of the strawberry crown rot pathogen Phytophthora cactorum.</title>
        <authorList>
            <person name="Armitage A.D."/>
            <person name="Lysoe E."/>
            <person name="Nellist C.F."/>
            <person name="Harrison R.J."/>
            <person name="Brurberg M.B."/>
        </authorList>
    </citation>
    <scope>NUCLEOTIDE SEQUENCE [LARGE SCALE GENOMIC DNA]</scope>
    <source>
        <strain evidence="2 3">10300</strain>
    </source>
</reference>
<evidence type="ECO:0000313" key="1">
    <source>
        <dbReference type="EMBL" id="KAG3220665.1"/>
    </source>
</evidence>
<evidence type="ECO:0000313" key="3">
    <source>
        <dbReference type="Proteomes" id="UP000251314"/>
    </source>
</evidence>
<dbReference type="PANTHER" id="PTHR40866:SF1">
    <property type="entry name" value="BED-TYPE DOMAIN-CONTAINING PROTEIN"/>
    <property type="match status" value="1"/>
</dbReference>
<sequence>MLDGLKDKSTNYIAVFATLMHDGRFQEVLLGFSPPLDEKKYTAQAHRDLTAFILGIYKKKLSNITVLIGDNCPTNTATTDLLGVPLLGCARHKLSLALKKFIKEQVGAEAAIDSLRTMDKFDSDGYLERAH</sequence>
<proteinExistence type="predicted"/>
<dbReference type="EMBL" id="RCMV01000253">
    <property type="protein sequence ID" value="KAG3220665.1"/>
    <property type="molecule type" value="Genomic_DNA"/>
</dbReference>
<dbReference type="Proteomes" id="UP000760860">
    <property type="component" value="Unassembled WGS sequence"/>
</dbReference>
<gene>
    <name evidence="2" type="ORF">PC110_g16067</name>
    <name evidence="1" type="ORF">PC129_g8581</name>
</gene>
<accession>A0A329RWI6</accession>
<dbReference type="VEuPathDB" id="FungiDB:PC110_g16067"/>
<dbReference type="AlphaFoldDB" id="A0A329RWI6"/>